<evidence type="ECO:0000313" key="2">
    <source>
        <dbReference type="Proteomes" id="UP001454036"/>
    </source>
</evidence>
<organism evidence="1 2">
    <name type="scientific">Lithospermum erythrorhizon</name>
    <name type="common">Purple gromwell</name>
    <name type="synonym">Lithospermum officinale var. erythrorhizon</name>
    <dbReference type="NCBI Taxonomy" id="34254"/>
    <lineage>
        <taxon>Eukaryota</taxon>
        <taxon>Viridiplantae</taxon>
        <taxon>Streptophyta</taxon>
        <taxon>Embryophyta</taxon>
        <taxon>Tracheophyta</taxon>
        <taxon>Spermatophyta</taxon>
        <taxon>Magnoliopsida</taxon>
        <taxon>eudicotyledons</taxon>
        <taxon>Gunneridae</taxon>
        <taxon>Pentapetalae</taxon>
        <taxon>asterids</taxon>
        <taxon>lamiids</taxon>
        <taxon>Boraginales</taxon>
        <taxon>Boraginaceae</taxon>
        <taxon>Boraginoideae</taxon>
        <taxon>Lithospermeae</taxon>
        <taxon>Lithospermum</taxon>
    </lineage>
</organism>
<reference evidence="1 2" key="1">
    <citation type="submission" date="2024-01" db="EMBL/GenBank/DDBJ databases">
        <title>The complete chloroplast genome sequence of Lithospermum erythrorhizon: insights into the phylogenetic relationship among Boraginaceae species and the maternal lineages of purple gromwells.</title>
        <authorList>
            <person name="Okada T."/>
            <person name="Watanabe K."/>
        </authorList>
    </citation>
    <scope>NUCLEOTIDE SEQUENCE [LARGE SCALE GENOMIC DNA]</scope>
</reference>
<sequence length="141" mass="16296">MRVLDEALAEMENLWFSNQIYAGLVFPDAGPGRPGVTVNPRLEIRSLVLHYSWTVDGQRFFSTWPGNFRELVLAFCACRSETYDDYGVQFSDVGDEHTTADGYYDDHIVEDDMPDFESKEKIPNSIDNWKLKFCLNHHICH</sequence>
<proteinExistence type="predicted"/>
<dbReference type="EMBL" id="BAABME010005154">
    <property type="protein sequence ID" value="GAA0164783.1"/>
    <property type="molecule type" value="Genomic_DNA"/>
</dbReference>
<keyword evidence="2" id="KW-1185">Reference proteome</keyword>
<dbReference type="Proteomes" id="UP001454036">
    <property type="component" value="Unassembled WGS sequence"/>
</dbReference>
<gene>
    <name evidence="1" type="ORF">LIER_20338</name>
</gene>
<evidence type="ECO:0000313" key="1">
    <source>
        <dbReference type="EMBL" id="GAA0164783.1"/>
    </source>
</evidence>
<name>A0AAV3QM77_LITER</name>
<protein>
    <submittedName>
        <fullName evidence="1">Uncharacterized protein</fullName>
    </submittedName>
</protein>
<accession>A0AAV3QM77</accession>
<dbReference type="AlphaFoldDB" id="A0AAV3QM77"/>
<comment type="caution">
    <text evidence="1">The sequence shown here is derived from an EMBL/GenBank/DDBJ whole genome shotgun (WGS) entry which is preliminary data.</text>
</comment>